<comment type="caution">
    <text evidence="1">The sequence shown here is derived from an EMBL/GenBank/DDBJ whole genome shotgun (WGS) entry which is preliminary data.</text>
</comment>
<organism evidence="1 2">
    <name type="scientific">Smallanthus sonchifolius</name>
    <dbReference type="NCBI Taxonomy" id="185202"/>
    <lineage>
        <taxon>Eukaryota</taxon>
        <taxon>Viridiplantae</taxon>
        <taxon>Streptophyta</taxon>
        <taxon>Embryophyta</taxon>
        <taxon>Tracheophyta</taxon>
        <taxon>Spermatophyta</taxon>
        <taxon>Magnoliopsida</taxon>
        <taxon>eudicotyledons</taxon>
        <taxon>Gunneridae</taxon>
        <taxon>Pentapetalae</taxon>
        <taxon>asterids</taxon>
        <taxon>campanulids</taxon>
        <taxon>Asterales</taxon>
        <taxon>Asteraceae</taxon>
        <taxon>Asteroideae</taxon>
        <taxon>Heliantheae alliance</taxon>
        <taxon>Millerieae</taxon>
        <taxon>Smallanthus</taxon>
    </lineage>
</organism>
<dbReference type="Proteomes" id="UP001056120">
    <property type="component" value="Linkage Group LG10"/>
</dbReference>
<sequence>MRLPFHTHYRLGFPPFGNPYGYDGFPLSSLFSMLLHRRKPSRSSSPTPITSISRFSGLFGFVRRWRRW</sequence>
<evidence type="ECO:0000313" key="2">
    <source>
        <dbReference type="Proteomes" id="UP001056120"/>
    </source>
</evidence>
<protein>
    <submittedName>
        <fullName evidence="1">Uncharacterized protein</fullName>
    </submittedName>
</protein>
<accession>A0ACB9I4L8</accession>
<dbReference type="EMBL" id="CM042027">
    <property type="protein sequence ID" value="KAI3803183.1"/>
    <property type="molecule type" value="Genomic_DNA"/>
</dbReference>
<proteinExistence type="predicted"/>
<reference evidence="1 2" key="2">
    <citation type="journal article" date="2022" name="Mol. Ecol. Resour.">
        <title>The genomes of chicory, endive, great burdock and yacon provide insights into Asteraceae paleo-polyploidization history and plant inulin production.</title>
        <authorList>
            <person name="Fan W."/>
            <person name="Wang S."/>
            <person name="Wang H."/>
            <person name="Wang A."/>
            <person name="Jiang F."/>
            <person name="Liu H."/>
            <person name="Zhao H."/>
            <person name="Xu D."/>
            <person name="Zhang Y."/>
        </authorList>
    </citation>
    <scope>NUCLEOTIDE SEQUENCE [LARGE SCALE GENOMIC DNA]</scope>
    <source>
        <strain evidence="2">cv. Yunnan</strain>
        <tissue evidence="1">Leaves</tissue>
    </source>
</reference>
<name>A0ACB9I4L8_9ASTR</name>
<reference evidence="2" key="1">
    <citation type="journal article" date="2022" name="Mol. Ecol. Resour.">
        <title>The genomes of chicory, endive, great burdock and yacon provide insights into Asteraceae palaeo-polyploidization history and plant inulin production.</title>
        <authorList>
            <person name="Fan W."/>
            <person name="Wang S."/>
            <person name="Wang H."/>
            <person name="Wang A."/>
            <person name="Jiang F."/>
            <person name="Liu H."/>
            <person name="Zhao H."/>
            <person name="Xu D."/>
            <person name="Zhang Y."/>
        </authorList>
    </citation>
    <scope>NUCLEOTIDE SEQUENCE [LARGE SCALE GENOMIC DNA]</scope>
    <source>
        <strain evidence="2">cv. Yunnan</strain>
    </source>
</reference>
<gene>
    <name evidence="1" type="ORF">L1987_31332</name>
</gene>
<evidence type="ECO:0000313" key="1">
    <source>
        <dbReference type="EMBL" id="KAI3803183.1"/>
    </source>
</evidence>
<keyword evidence="2" id="KW-1185">Reference proteome</keyword>